<dbReference type="SMART" id="SM00128">
    <property type="entry name" value="IPPc"/>
    <property type="match status" value="1"/>
</dbReference>
<dbReference type="PANTHER" id="PTHR11200:SF240">
    <property type="entry name" value="INOSITOL POLYPHOSPHATE 5-PHOSPHATASE C9G1.10C-RELATED"/>
    <property type="match status" value="1"/>
</dbReference>
<dbReference type="Gene3D" id="3.60.10.10">
    <property type="entry name" value="Endonuclease/exonuclease/phosphatase"/>
    <property type="match status" value="1"/>
</dbReference>
<feature type="region of interest" description="Disordered" evidence="1">
    <location>
        <begin position="81"/>
        <end position="127"/>
    </location>
</feature>
<dbReference type="InterPro" id="IPR000300">
    <property type="entry name" value="IPPc"/>
</dbReference>
<gene>
    <name evidence="3" type="ORF">VP01_470g6</name>
</gene>
<dbReference type="AlphaFoldDB" id="A0A0L6UN09"/>
<dbReference type="EMBL" id="LAVV01009845">
    <property type="protein sequence ID" value="KNZ49901.1"/>
    <property type="molecule type" value="Genomic_DNA"/>
</dbReference>
<comment type="caution">
    <text evidence="3">The sequence shown here is derived from an EMBL/GenBank/DDBJ whole genome shotgun (WGS) entry which is preliminary data.</text>
</comment>
<dbReference type="GO" id="GO:0046856">
    <property type="term" value="P:phosphatidylinositol dephosphorylation"/>
    <property type="evidence" value="ECO:0007669"/>
    <property type="project" value="InterPro"/>
</dbReference>
<evidence type="ECO:0000259" key="2">
    <source>
        <dbReference type="SMART" id="SM00128"/>
    </source>
</evidence>
<feature type="compositionally biased region" description="Polar residues" evidence="1">
    <location>
        <begin position="81"/>
        <end position="91"/>
    </location>
</feature>
<dbReference type="InterPro" id="IPR046985">
    <property type="entry name" value="IP5"/>
</dbReference>
<proteinExistence type="predicted"/>
<dbReference type="InterPro" id="IPR036691">
    <property type="entry name" value="Endo/exonu/phosph_ase_sf"/>
</dbReference>
<protein>
    <recommendedName>
        <fullName evidence="2">Inositol polyphosphate-related phosphatase domain-containing protein</fullName>
    </recommendedName>
</protein>
<accession>A0A0L6UN09</accession>
<feature type="domain" description="Inositol polyphosphate-related phosphatase" evidence="2">
    <location>
        <begin position="42"/>
        <end position="563"/>
    </location>
</feature>
<dbReference type="PANTHER" id="PTHR11200">
    <property type="entry name" value="INOSITOL 5-PHOSPHATASE"/>
    <property type="match status" value="1"/>
</dbReference>
<feature type="compositionally biased region" description="Gly residues" evidence="1">
    <location>
        <begin position="173"/>
        <end position="183"/>
    </location>
</feature>
<feature type="compositionally biased region" description="Low complexity" evidence="1">
    <location>
        <begin position="315"/>
        <end position="327"/>
    </location>
</feature>
<feature type="compositionally biased region" description="Basic and acidic residues" evidence="1">
    <location>
        <begin position="303"/>
        <end position="312"/>
    </location>
</feature>
<name>A0A0L6UN09_9BASI</name>
<feature type="compositionally biased region" description="Low complexity" evidence="1">
    <location>
        <begin position="101"/>
        <end position="127"/>
    </location>
</feature>
<keyword evidence="4" id="KW-1185">Reference proteome</keyword>
<dbReference type="OrthoDB" id="2248459at2759"/>
<dbReference type="Pfam" id="PF22669">
    <property type="entry name" value="Exo_endo_phos2"/>
    <property type="match status" value="2"/>
</dbReference>
<dbReference type="SUPFAM" id="SSF56219">
    <property type="entry name" value="DNase I-like"/>
    <property type="match status" value="1"/>
</dbReference>
<dbReference type="Proteomes" id="UP000037035">
    <property type="component" value="Unassembled WGS sequence"/>
</dbReference>
<dbReference type="VEuPathDB" id="FungiDB:VP01_470g6"/>
<evidence type="ECO:0000256" key="1">
    <source>
        <dbReference type="SAM" id="MobiDB-lite"/>
    </source>
</evidence>
<feature type="region of interest" description="Disordered" evidence="1">
    <location>
        <begin position="169"/>
        <end position="188"/>
    </location>
</feature>
<feature type="region of interest" description="Disordered" evidence="1">
    <location>
        <begin position="495"/>
        <end position="519"/>
    </location>
</feature>
<dbReference type="GO" id="GO:0004439">
    <property type="term" value="F:phosphatidylinositol-4,5-bisphosphate 5-phosphatase activity"/>
    <property type="evidence" value="ECO:0007669"/>
    <property type="project" value="TreeGrafter"/>
</dbReference>
<sequence length="595" mass="66825">MWQRRVRIGRSNCGTGPCRFVDTWGDIAREMRKRQTEYCTYRPIKALICSWNVDACKPSDLRGTCDNLNFLEDVLKSSFTPDQPTSASATHHSTDPPPSKQPSSSSNTSSKFPLNSRTPPTSTSTTARNAPDLIVFGFQEMIDLENKKLTASELLSCCTVLLGSRKKAAGNNSSGGIGSGSGVGNSEKLSDSVSQVYRKWHDKLVATVRTFMPPDDPYVVIHTENLVGLFTCVFVKSSERAKMRDIAVTTVKTGMKGRYGNKGAILARLVIDDSSICFINCHLAAGQKHVRQRNSDLIDILEEKSGFPDPPERPTTTSNTSHHQSSSGRSKNQKEMVEMSSGVYVGGGNGSSISDHEICFLQGDLNYRIDAQREDVIRAIAAGEYWKLLEFDQLSREKKLNPSCRLRAFNEPPIRFHPTYKYDPLVSLSLCLYIYIYMMEIENVVGDFFFPRGTHMYDSSEKARVPAWCDRILYRTAIEESSETEWSPGTIYIQQQQDERSGANPARPSTTTTTTTTTARPVNSLPVMTRMVESLDYRRYEVNISDHRPVSATFQILVKAFVPGLKRLVRDHALHKWSDHEAQIILDSRKYYSRL</sequence>
<reference evidence="3 4" key="1">
    <citation type="submission" date="2015-08" db="EMBL/GenBank/DDBJ databases">
        <title>Next Generation Sequencing and Analysis of the Genome of Puccinia sorghi L Schw, the Causal Agent of Maize Common Rust.</title>
        <authorList>
            <person name="Rochi L."/>
            <person name="Burguener G."/>
            <person name="Darino M."/>
            <person name="Turjanski A."/>
            <person name="Kreff E."/>
            <person name="Dieguez M.J."/>
            <person name="Sacco F."/>
        </authorList>
    </citation>
    <scope>NUCLEOTIDE SEQUENCE [LARGE SCALE GENOMIC DNA]</scope>
    <source>
        <strain evidence="3 4">RO10H11247</strain>
    </source>
</reference>
<organism evidence="3 4">
    <name type="scientific">Puccinia sorghi</name>
    <dbReference type="NCBI Taxonomy" id="27349"/>
    <lineage>
        <taxon>Eukaryota</taxon>
        <taxon>Fungi</taxon>
        <taxon>Dikarya</taxon>
        <taxon>Basidiomycota</taxon>
        <taxon>Pucciniomycotina</taxon>
        <taxon>Pucciniomycetes</taxon>
        <taxon>Pucciniales</taxon>
        <taxon>Pucciniaceae</taxon>
        <taxon>Puccinia</taxon>
    </lineage>
</organism>
<evidence type="ECO:0000313" key="4">
    <source>
        <dbReference type="Proteomes" id="UP000037035"/>
    </source>
</evidence>
<evidence type="ECO:0000313" key="3">
    <source>
        <dbReference type="EMBL" id="KNZ49901.1"/>
    </source>
</evidence>
<feature type="region of interest" description="Disordered" evidence="1">
    <location>
        <begin position="303"/>
        <end position="334"/>
    </location>
</feature>
<dbReference type="STRING" id="27349.A0A0L6UN09"/>